<dbReference type="InterPro" id="IPR050218">
    <property type="entry name" value="LptD"/>
</dbReference>
<evidence type="ECO:0000256" key="1">
    <source>
        <dbReference type="SAM" id="MobiDB-lite"/>
    </source>
</evidence>
<gene>
    <name evidence="3" type="primary">lptD</name>
    <name evidence="3" type="ORF">CARN8_3300003</name>
</gene>
<feature type="compositionally biased region" description="Polar residues" evidence="1">
    <location>
        <begin position="46"/>
        <end position="59"/>
    </location>
</feature>
<organism evidence="3">
    <name type="scientific">mine drainage metagenome</name>
    <dbReference type="NCBI Taxonomy" id="410659"/>
    <lineage>
        <taxon>unclassified sequences</taxon>
        <taxon>metagenomes</taxon>
        <taxon>ecological metagenomes</taxon>
    </lineage>
</organism>
<evidence type="ECO:0000259" key="2">
    <source>
        <dbReference type="Pfam" id="PF04453"/>
    </source>
</evidence>
<sequence>MIPALLLAMALLWLPLTGLASSVLDDAGNTPSPADSDVNDRKPSGTAGSSKNQGSSPQKNGEPDPSVPVIKLKTAPILEDNATNPALGDQNPASFLRADKLSGQKDQFMDAQGHAELRRQGIVIEADHLHYDQPTDTVEATGNVRMIRNDTLLLESPHGFYQLGGQIGVMDSPHFSYRDPGTLLWRPPPASYVIPLPGSPIQRPPLWFMQGTGKEMDLTAGDKESLLNTTFSTCKASTPDWFIRTPRLDLDHTLQEGDAHDATLNFKGEPLLYSPDLTFPLDNQRRSGLLSPVIGSSSTTGQDIAVPYYLNLAPNVDDTVTPRFMSTRGLQLGNEVRYLDPSMSGILSAEYLPHDSQLGTDRWFASWTHNQVLAPGLTFNANVQSASDPNYMNDLNTLIGPQGLVYLPRSLDLGYSGIQHWQFDVNSLNYQPLLGGVAQYRIDPQVSAHGFLNDWHGLNLDMASQYTNFVSPGPNTLAGTTVVNGITYNGNYQSIVSGSRLHVNPTVTIPWRNNEAFVTFKTGMDFTQYNLGQFNTSPQSVYNRTLPITSLDSGLYLDRNFNFGGKDYQQTLEPRLYYVYIPYRNQNNLPIFDTGLSDFNASTIFTENQFDGIDRINNANQLTAAVTSRLLNPATGGEMVRALLGERFYFTQNQVLLPGELPPVSSASDIIAAFTAAITERWNFDSYFNFGAQSHRTQQMATTIAYTPAAGKVFNLGYRIDTPLQGMPTTVINYLGQTTTYIPGITGPIPINDLTSVKQWDISGQWPITSRLSFLGRLAYSSLDNQVLEALTGVEYNAGCWALRVISSRFPVSPIQTDTAFYVQLELGPLGLGPNPLDTLRYNIPGYTKTNEISPQ</sequence>
<dbReference type="PANTHER" id="PTHR30189:SF1">
    <property type="entry name" value="LPS-ASSEMBLY PROTEIN LPTD"/>
    <property type="match status" value="1"/>
</dbReference>
<feature type="domain" description="LptD C-terminal" evidence="2">
    <location>
        <begin position="360"/>
        <end position="771"/>
    </location>
</feature>
<dbReference type="GO" id="GO:1990351">
    <property type="term" value="C:transporter complex"/>
    <property type="evidence" value="ECO:0007669"/>
    <property type="project" value="TreeGrafter"/>
</dbReference>
<reference evidence="3" key="1">
    <citation type="submission" date="2018-10" db="EMBL/GenBank/DDBJ databases">
        <authorList>
            <person name="Plewniak F."/>
        </authorList>
    </citation>
    <scope>NUCLEOTIDE SEQUENCE</scope>
</reference>
<evidence type="ECO:0000313" key="3">
    <source>
        <dbReference type="EMBL" id="VAY88585.1"/>
    </source>
</evidence>
<dbReference type="InterPro" id="IPR020889">
    <property type="entry name" value="LipoPS_assembly_LptD"/>
</dbReference>
<dbReference type="PANTHER" id="PTHR30189">
    <property type="entry name" value="LPS-ASSEMBLY PROTEIN"/>
    <property type="match status" value="1"/>
</dbReference>
<dbReference type="HAMAP" id="MF_01411">
    <property type="entry name" value="LPS_assembly_LptD"/>
    <property type="match status" value="1"/>
</dbReference>
<dbReference type="GO" id="GO:0015920">
    <property type="term" value="P:lipopolysaccharide transport"/>
    <property type="evidence" value="ECO:0007669"/>
    <property type="project" value="InterPro"/>
</dbReference>
<protein>
    <submittedName>
        <fullName evidence="3">LPS-assembly protein LptD</fullName>
    </submittedName>
</protein>
<dbReference type="InterPro" id="IPR007543">
    <property type="entry name" value="LptD_C"/>
</dbReference>
<dbReference type="Pfam" id="PF04453">
    <property type="entry name" value="LptD"/>
    <property type="match status" value="1"/>
</dbReference>
<dbReference type="EMBL" id="UOYP01000258">
    <property type="protein sequence ID" value="VAY88585.1"/>
    <property type="molecule type" value="Genomic_DNA"/>
</dbReference>
<name>A0A3P3ZP91_9ZZZZ</name>
<dbReference type="GO" id="GO:0009279">
    <property type="term" value="C:cell outer membrane"/>
    <property type="evidence" value="ECO:0007669"/>
    <property type="project" value="InterPro"/>
</dbReference>
<accession>A0A3P3ZP91</accession>
<dbReference type="GO" id="GO:0043165">
    <property type="term" value="P:Gram-negative-bacterium-type cell outer membrane assembly"/>
    <property type="evidence" value="ECO:0007669"/>
    <property type="project" value="InterPro"/>
</dbReference>
<feature type="region of interest" description="Disordered" evidence="1">
    <location>
        <begin position="27"/>
        <end position="68"/>
    </location>
</feature>
<proteinExistence type="inferred from homology"/>
<dbReference type="AlphaFoldDB" id="A0A3P3ZP91"/>